<evidence type="ECO:0000313" key="3">
    <source>
        <dbReference type="Proteomes" id="UP000735302"/>
    </source>
</evidence>
<evidence type="ECO:0000313" key="2">
    <source>
        <dbReference type="EMBL" id="GFO29680.1"/>
    </source>
</evidence>
<dbReference type="GO" id="GO:0016579">
    <property type="term" value="P:protein deubiquitination"/>
    <property type="evidence" value="ECO:0007669"/>
    <property type="project" value="TreeGrafter"/>
</dbReference>
<dbReference type="Pfam" id="PF02338">
    <property type="entry name" value="OTU"/>
    <property type="match status" value="1"/>
</dbReference>
<gene>
    <name evidence="2" type="ORF">PoB_005618500</name>
</gene>
<dbReference type="Gene3D" id="3.90.70.80">
    <property type="match status" value="1"/>
</dbReference>
<protein>
    <submittedName>
        <fullName evidence="2">Otu domain-containing protein 5</fullName>
    </submittedName>
</protein>
<dbReference type="PROSITE" id="PS50802">
    <property type="entry name" value="OTU"/>
    <property type="match status" value="1"/>
</dbReference>
<feature type="domain" description="OTU" evidence="1">
    <location>
        <begin position="121"/>
        <end position="253"/>
    </location>
</feature>
<name>A0AAV4CAD8_9GAST</name>
<dbReference type="SUPFAM" id="SSF54001">
    <property type="entry name" value="Cysteine proteinases"/>
    <property type="match status" value="1"/>
</dbReference>
<accession>A0AAV4CAD8</accession>
<dbReference type="EMBL" id="BLXT01006181">
    <property type="protein sequence ID" value="GFO29680.1"/>
    <property type="molecule type" value="Genomic_DNA"/>
</dbReference>
<dbReference type="CDD" id="cd22755">
    <property type="entry name" value="OTU_CeDUB-like"/>
    <property type="match status" value="1"/>
</dbReference>
<sequence>MAFTFDEFHGNPGRKKNFLRAAAKFHLRDGILHRQVKHGIQALPALTPTTGNSFSPTTPITYSGSNSPDEDITVVGESGPPEALFNPTDLTWRKLQCSRLVLPAPEMIPDRQSRDYLGLPEATDSILDDGNCFFRAVSFEITGSQEHHEEVRAFTVSFLRENHETFSNYIGMDIETHFNKSGMESVRTWATVEIICLATLLQTVIYVYTVTGGSRNWIPYKPYFTSSSPDGNYMRQAIYLSNMSAHFERVLRVKLRHCQNSGLGSK</sequence>
<keyword evidence="3" id="KW-1185">Reference proteome</keyword>
<dbReference type="InterPro" id="IPR050704">
    <property type="entry name" value="Peptidase_C85-like"/>
</dbReference>
<reference evidence="2 3" key="1">
    <citation type="journal article" date="2021" name="Elife">
        <title>Chloroplast acquisition without the gene transfer in kleptoplastic sea slugs, Plakobranchus ocellatus.</title>
        <authorList>
            <person name="Maeda T."/>
            <person name="Takahashi S."/>
            <person name="Yoshida T."/>
            <person name="Shimamura S."/>
            <person name="Takaki Y."/>
            <person name="Nagai Y."/>
            <person name="Toyoda A."/>
            <person name="Suzuki Y."/>
            <person name="Arimoto A."/>
            <person name="Ishii H."/>
            <person name="Satoh N."/>
            <person name="Nishiyama T."/>
            <person name="Hasebe M."/>
            <person name="Maruyama T."/>
            <person name="Minagawa J."/>
            <person name="Obokata J."/>
            <person name="Shigenobu S."/>
        </authorList>
    </citation>
    <scope>NUCLEOTIDE SEQUENCE [LARGE SCALE GENOMIC DNA]</scope>
</reference>
<dbReference type="PANTHER" id="PTHR12419">
    <property type="entry name" value="OTU DOMAIN CONTAINING PROTEIN"/>
    <property type="match status" value="1"/>
</dbReference>
<dbReference type="InterPro" id="IPR038765">
    <property type="entry name" value="Papain-like_cys_pep_sf"/>
</dbReference>
<dbReference type="GO" id="GO:0004843">
    <property type="term" value="F:cysteine-type deubiquitinase activity"/>
    <property type="evidence" value="ECO:0007669"/>
    <property type="project" value="TreeGrafter"/>
</dbReference>
<comment type="caution">
    <text evidence="2">The sequence shown here is derived from an EMBL/GenBank/DDBJ whole genome shotgun (WGS) entry which is preliminary data.</text>
</comment>
<organism evidence="2 3">
    <name type="scientific">Plakobranchus ocellatus</name>
    <dbReference type="NCBI Taxonomy" id="259542"/>
    <lineage>
        <taxon>Eukaryota</taxon>
        <taxon>Metazoa</taxon>
        <taxon>Spiralia</taxon>
        <taxon>Lophotrochozoa</taxon>
        <taxon>Mollusca</taxon>
        <taxon>Gastropoda</taxon>
        <taxon>Heterobranchia</taxon>
        <taxon>Euthyneura</taxon>
        <taxon>Panpulmonata</taxon>
        <taxon>Sacoglossa</taxon>
        <taxon>Placobranchoidea</taxon>
        <taxon>Plakobranchidae</taxon>
        <taxon>Plakobranchus</taxon>
    </lineage>
</organism>
<dbReference type="AlphaFoldDB" id="A0AAV4CAD8"/>
<dbReference type="PANTHER" id="PTHR12419:SF7">
    <property type="entry name" value="OTU DOMAIN-CONTAINING PROTEIN 3"/>
    <property type="match status" value="1"/>
</dbReference>
<evidence type="ECO:0000259" key="1">
    <source>
        <dbReference type="PROSITE" id="PS50802"/>
    </source>
</evidence>
<proteinExistence type="predicted"/>
<dbReference type="InterPro" id="IPR003323">
    <property type="entry name" value="OTU_dom"/>
</dbReference>
<dbReference type="Proteomes" id="UP000735302">
    <property type="component" value="Unassembled WGS sequence"/>
</dbReference>